<dbReference type="Gene3D" id="1.20.58.1220">
    <property type="entry name" value="Exo84p, C-terminal helical domain"/>
    <property type="match status" value="1"/>
</dbReference>
<sequence length="687" mass="76132">MEGRGLTLRSKSRRQRPQISAPKPISGPLPANTRSPDVGQPPIPTSHDRAPQSGATSDLVKRRYSTRYNAAPDFDVSAPPVPALPTATPGGYGGLGVPIPASKQLSPAEGAAPAPVVDLNALRDPSLPVERYVANLLANASEEEIQNYQDKLRKVKNRTSTDLQQNVYQNRTQFIKISREAEKLKDEMRTLRTLMSELTNALGQTSVGNTPNPMSPADDHFPKRSANRSSVANLESMWSVQLQTLWKTVEGSQKFLPAVPGRHIVLETGNWAELDSATWKPRRPVHIVLLNDHLLVAAKKRKRVDQNNPNHRGPVPTKLVAEECWPLQDIDMIDLAANLGTGAAREEALDRGIGNAISIRVGTKPFTYRQDKRDTATKNELLATFRKTVEDLRRTLRTETEAASKPLEAYGYLAGRHISPSLKSEQFDLAEGPRDKSELRIDVDGKQQNLRWVEGQVDELDIDIALQRFEAAVSSIERLRKLAKGLKGSPVAQEMINARVDGRATRLAGMLSRALVDTHSFPVTTKTNVTWLSRLGFEDQARETYLKARTDVIAKRIRACVFEGDLPLYIFQISYVYFSLIKNTISIYQQCFPSVMTSSCIRWAKHHLDGFNALLTRQLSSVQRGTSVWQKCLDIVHEHADLLTEVGVDFTDLVARGLEENGEPAPVGRTVQPDKVVATSSPSTPVL</sequence>
<evidence type="ECO:0000256" key="12">
    <source>
        <dbReference type="SAM" id="Coils"/>
    </source>
</evidence>
<dbReference type="FunFam" id="2.30.29.30:FF:000264">
    <property type="entry name" value="Potential exocyst complex component Exo84"/>
    <property type="match status" value="1"/>
</dbReference>
<keyword evidence="16" id="KW-1185">Reference proteome</keyword>
<reference evidence="15" key="1">
    <citation type="submission" date="2022-12" db="EMBL/GenBank/DDBJ databases">
        <authorList>
            <person name="Petersen C."/>
        </authorList>
    </citation>
    <scope>NUCLEOTIDE SEQUENCE</scope>
    <source>
        <strain evidence="15">IBT 21472</strain>
    </source>
</reference>
<name>A0A9W9KZT5_9EURO</name>
<organism evidence="15 16">
    <name type="scientific">Penicillium atrosanguineum</name>
    <dbReference type="NCBI Taxonomy" id="1132637"/>
    <lineage>
        <taxon>Eukaryota</taxon>
        <taxon>Fungi</taxon>
        <taxon>Dikarya</taxon>
        <taxon>Ascomycota</taxon>
        <taxon>Pezizomycotina</taxon>
        <taxon>Eurotiomycetes</taxon>
        <taxon>Eurotiomycetidae</taxon>
        <taxon>Eurotiales</taxon>
        <taxon>Aspergillaceae</taxon>
        <taxon>Penicillium</taxon>
    </lineage>
</organism>
<dbReference type="GO" id="GO:0000145">
    <property type="term" value="C:exocyst"/>
    <property type="evidence" value="ECO:0007669"/>
    <property type="project" value="InterPro"/>
</dbReference>
<reference evidence="15" key="2">
    <citation type="journal article" date="2023" name="IMA Fungus">
        <title>Comparative genomic study of the Penicillium genus elucidates a diverse pangenome and 15 lateral gene transfer events.</title>
        <authorList>
            <person name="Petersen C."/>
            <person name="Sorensen T."/>
            <person name="Nielsen M.R."/>
            <person name="Sondergaard T.E."/>
            <person name="Sorensen J.L."/>
            <person name="Fitzpatrick D.A."/>
            <person name="Frisvad J.C."/>
            <person name="Nielsen K.L."/>
        </authorList>
    </citation>
    <scope>NUCLEOTIDE SEQUENCE</scope>
    <source>
        <strain evidence="15">IBT 21472</strain>
    </source>
</reference>
<feature type="domain" description="Exocyst component Exo84 C-terminal" evidence="14">
    <location>
        <begin position="451"/>
        <end position="651"/>
    </location>
</feature>
<evidence type="ECO:0000256" key="2">
    <source>
        <dbReference type="ARBA" id="ARBA00007210"/>
    </source>
</evidence>
<evidence type="ECO:0000256" key="9">
    <source>
        <dbReference type="ARBA" id="ARBA00057052"/>
    </source>
</evidence>
<evidence type="ECO:0000256" key="6">
    <source>
        <dbReference type="ARBA" id="ARBA00022927"/>
    </source>
</evidence>
<evidence type="ECO:0000256" key="4">
    <source>
        <dbReference type="ARBA" id="ARBA00022448"/>
    </source>
</evidence>
<comment type="similarity">
    <text evidence="2">Belongs to the EXO84 family.</text>
</comment>
<evidence type="ECO:0000256" key="13">
    <source>
        <dbReference type="SAM" id="MobiDB-lite"/>
    </source>
</evidence>
<dbReference type="Gene3D" id="2.30.29.30">
    <property type="entry name" value="Pleckstrin-homology domain (PH domain)/Phosphotyrosine-binding domain (PTB)"/>
    <property type="match status" value="1"/>
</dbReference>
<protein>
    <recommendedName>
        <fullName evidence="3">Exocyst complex component EXO84</fullName>
    </recommendedName>
    <alternativeName>
        <fullName evidence="11">Exocyst complex component exo84</fullName>
    </alternativeName>
</protein>
<dbReference type="SUPFAM" id="SSF74788">
    <property type="entry name" value="Cullin repeat-like"/>
    <property type="match status" value="1"/>
</dbReference>
<dbReference type="GO" id="GO:0030133">
    <property type="term" value="C:transport vesicle"/>
    <property type="evidence" value="ECO:0007669"/>
    <property type="project" value="UniProtKB-SubCell"/>
</dbReference>
<feature type="region of interest" description="Disordered" evidence="13">
    <location>
        <begin position="664"/>
        <end position="687"/>
    </location>
</feature>
<dbReference type="GO" id="GO:0015031">
    <property type="term" value="P:protein transport"/>
    <property type="evidence" value="ECO:0007669"/>
    <property type="project" value="UniProtKB-KW"/>
</dbReference>
<dbReference type="GO" id="GO:0006893">
    <property type="term" value="P:Golgi to plasma membrane transport"/>
    <property type="evidence" value="ECO:0007669"/>
    <property type="project" value="TreeGrafter"/>
</dbReference>
<dbReference type="AlphaFoldDB" id="A0A9W9KZT5"/>
<keyword evidence="4" id="KW-0813">Transport</keyword>
<evidence type="ECO:0000256" key="11">
    <source>
        <dbReference type="ARBA" id="ARBA00071741"/>
    </source>
</evidence>
<evidence type="ECO:0000256" key="3">
    <source>
        <dbReference type="ARBA" id="ARBA00021269"/>
    </source>
</evidence>
<dbReference type="Pfam" id="PF25345">
    <property type="entry name" value="PH_EXO84"/>
    <property type="match status" value="1"/>
</dbReference>
<evidence type="ECO:0000256" key="10">
    <source>
        <dbReference type="ARBA" id="ARBA00065378"/>
    </source>
</evidence>
<dbReference type="InterPro" id="IPR032403">
    <property type="entry name" value="Exo84_C"/>
</dbReference>
<dbReference type="EMBL" id="JAPZBO010000001">
    <property type="protein sequence ID" value="KAJ5330341.1"/>
    <property type="molecule type" value="Genomic_DNA"/>
</dbReference>
<dbReference type="OrthoDB" id="642193at2759"/>
<keyword evidence="6" id="KW-0653">Protein transport</keyword>
<gene>
    <name evidence="15" type="ORF">N7476_000124</name>
</gene>
<comment type="subunit">
    <text evidence="10">Component of the exocyst complex.</text>
</comment>
<dbReference type="InterPro" id="IPR016159">
    <property type="entry name" value="Cullin_repeat-like_dom_sf"/>
</dbReference>
<feature type="coiled-coil region" evidence="12">
    <location>
        <begin position="138"/>
        <end position="201"/>
    </location>
</feature>
<dbReference type="InterPro" id="IPR042560">
    <property type="entry name" value="Exo84_C_2"/>
</dbReference>
<evidence type="ECO:0000256" key="8">
    <source>
        <dbReference type="ARBA" id="ARBA00023329"/>
    </source>
</evidence>
<dbReference type="GO" id="GO:0006887">
    <property type="term" value="P:exocytosis"/>
    <property type="evidence" value="ECO:0007669"/>
    <property type="project" value="UniProtKB-KW"/>
</dbReference>
<dbReference type="Proteomes" id="UP001147746">
    <property type="component" value="Unassembled WGS sequence"/>
</dbReference>
<feature type="compositionally biased region" description="Polar residues" evidence="13">
    <location>
        <begin position="678"/>
        <end position="687"/>
    </location>
</feature>
<evidence type="ECO:0000313" key="16">
    <source>
        <dbReference type="Proteomes" id="UP001147746"/>
    </source>
</evidence>
<evidence type="ECO:0000256" key="5">
    <source>
        <dbReference type="ARBA" id="ARBA00022483"/>
    </source>
</evidence>
<evidence type="ECO:0000256" key="1">
    <source>
        <dbReference type="ARBA" id="ARBA00004398"/>
    </source>
</evidence>
<dbReference type="PANTHER" id="PTHR21426:SF12">
    <property type="entry name" value="EXOCYST COMPLEX COMPONENT 8"/>
    <property type="match status" value="1"/>
</dbReference>
<keyword evidence="5" id="KW-0268">Exocytosis</keyword>
<comment type="subcellular location">
    <subcellularLocation>
        <location evidence="1">Cytoplasmic vesicle</location>
        <location evidence="1">Secretory vesicle</location>
    </subcellularLocation>
</comment>
<evidence type="ECO:0000313" key="15">
    <source>
        <dbReference type="EMBL" id="KAJ5330341.1"/>
    </source>
</evidence>
<comment type="function">
    <text evidence="9">Involved in the secretory pathway as part of the exocyst complex which tethers secretory vesicles to the sites of exocytosis. Plays a role in both the assembly of the exocyst and the polarization of this complex to specific sites of the plasma membrane for exocytosis. Also involved in assembly of the spliceosome.</text>
</comment>
<dbReference type="InterPro" id="IPR011993">
    <property type="entry name" value="PH-like_dom_sf"/>
</dbReference>
<dbReference type="Gene3D" id="1.20.58.1210">
    <property type="entry name" value="Exo84p, N-terminal helical domain"/>
    <property type="match status" value="1"/>
</dbReference>
<evidence type="ECO:0000256" key="7">
    <source>
        <dbReference type="ARBA" id="ARBA00023054"/>
    </source>
</evidence>
<dbReference type="InterPro" id="IPR033961">
    <property type="entry name" value="Exo84"/>
</dbReference>
<evidence type="ECO:0000259" key="14">
    <source>
        <dbReference type="Pfam" id="PF16528"/>
    </source>
</evidence>
<dbReference type="PANTHER" id="PTHR21426">
    <property type="entry name" value="EXOCYST COMPLEX COMPONENT 8"/>
    <property type="match status" value="1"/>
</dbReference>
<dbReference type="Pfam" id="PF16528">
    <property type="entry name" value="Exo84_C"/>
    <property type="match status" value="1"/>
</dbReference>
<dbReference type="Pfam" id="PF08700">
    <property type="entry name" value="VPS51_Exo84_N"/>
    <property type="match status" value="1"/>
</dbReference>
<keyword evidence="7 12" id="KW-0175">Coiled coil</keyword>
<feature type="region of interest" description="Disordered" evidence="13">
    <location>
        <begin position="1"/>
        <end position="57"/>
    </location>
</feature>
<dbReference type="InterPro" id="IPR042561">
    <property type="entry name" value="Exo84_C_1"/>
</dbReference>
<proteinExistence type="inferred from homology"/>
<accession>A0A9W9KZT5</accession>
<comment type="caution">
    <text evidence="15">The sequence shown here is derived from an EMBL/GenBank/DDBJ whole genome shotgun (WGS) entry which is preliminary data.</text>
</comment>
<keyword evidence="8" id="KW-0968">Cytoplasmic vesicle</keyword>